<evidence type="ECO:0000313" key="4">
    <source>
        <dbReference type="Proteomes" id="UP000034544"/>
    </source>
</evidence>
<organism evidence="3 4">
    <name type="scientific">candidate division WWE3 bacterium GW2011_GWE1_41_27</name>
    <dbReference type="NCBI Taxonomy" id="1619131"/>
    <lineage>
        <taxon>Bacteria</taxon>
        <taxon>Katanobacteria</taxon>
    </lineage>
</organism>
<keyword evidence="2" id="KW-0472">Membrane</keyword>
<keyword evidence="2" id="KW-1133">Transmembrane helix</keyword>
<comment type="caution">
    <text evidence="3">The sequence shown here is derived from an EMBL/GenBank/DDBJ whole genome shotgun (WGS) entry which is preliminary data.</text>
</comment>
<evidence type="ECO:0000313" key="3">
    <source>
        <dbReference type="EMBL" id="KKS07009.1"/>
    </source>
</evidence>
<evidence type="ECO:0000256" key="1">
    <source>
        <dbReference type="SAM" id="MobiDB-lite"/>
    </source>
</evidence>
<evidence type="ECO:0000256" key="2">
    <source>
        <dbReference type="SAM" id="Phobius"/>
    </source>
</evidence>
<feature type="transmembrane region" description="Helical" evidence="2">
    <location>
        <begin position="314"/>
        <end position="334"/>
    </location>
</feature>
<sequence>MSEPTPNTEIDSTNALNPAENNKSHKFITKKVITYTVAVLLLLTILTTGVLMLLKQGGGQIITRYKNGSQGTTNTDDKTARQDTGFLPSTKGSIELLQTPDKINTFHSTHYLFGNIETDGDLFHIEVSRDGKVTGGYTLKVNNKSLVVQTDLGGNGFVTHESSVYKKFYYPINDLTQGDNSIAVKLYTDDSKVKLIDEKFFTITRTAPTYVTDITFYSQVQKVNPEELFKQAGIDFEKDRLWEYVRDEDSFIEGSSELLYGKSEKWTDYSLEAVGEIGVNNSKVPLYRFFYTYQNSDLFAHTGAFNFYISNNKAYFIINSLFFSGNITPIYLFYMNSSPYLFNEVVTELGKIKIDANNFIVPSTFIVGGIGHYNPSNVEGEILYTYKSYVLYDSHIIYDRYGNWRYFELTPSYFKDDRYGGNDNWNESLYRDFNKIGISLDDGKNPDNFYSPFWYWCGGSRGYRVLPDSDAKYLELVGKTATGENVYIYAKDMPFPENTHLLPALTKDDLTNQVIEEGWQDFLENQKDTYPVLVIKNIFDEWVVYIDANNIFVPGC</sequence>
<dbReference type="EMBL" id="LCBF01000015">
    <property type="protein sequence ID" value="KKS07009.1"/>
    <property type="molecule type" value="Genomic_DNA"/>
</dbReference>
<name>A0A0G0W210_UNCKA</name>
<proteinExistence type="predicted"/>
<feature type="region of interest" description="Disordered" evidence="1">
    <location>
        <begin position="1"/>
        <end position="20"/>
    </location>
</feature>
<dbReference type="AlphaFoldDB" id="A0A0G0W210"/>
<dbReference type="Proteomes" id="UP000034544">
    <property type="component" value="Unassembled WGS sequence"/>
</dbReference>
<gene>
    <name evidence="3" type="ORF">UU59_C0015G0007</name>
</gene>
<reference evidence="3 4" key="1">
    <citation type="journal article" date="2015" name="Nature">
        <title>rRNA introns, odd ribosomes, and small enigmatic genomes across a large radiation of phyla.</title>
        <authorList>
            <person name="Brown C.T."/>
            <person name="Hug L.A."/>
            <person name="Thomas B.C."/>
            <person name="Sharon I."/>
            <person name="Castelle C.J."/>
            <person name="Singh A."/>
            <person name="Wilkins M.J."/>
            <person name="Williams K.H."/>
            <person name="Banfield J.F."/>
        </authorList>
    </citation>
    <scope>NUCLEOTIDE SEQUENCE [LARGE SCALE GENOMIC DNA]</scope>
</reference>
<feature type="region of interest" description="Disordered" evidence="1">
    <location>
        <begin position="64"/>
        <end position="84"/>
    </location>
</feature>
<accession>A0A0G0W210</accession>
<feature type="transmembrane region" description="Helical" evidence="2">
    <location>
        <begin position="32"/>
        <end position="54"/>
    </location>
</feature>
<keyword evidence="2" id="KW-0812">Transmembrane</keyword>
<protein>
    <submittedName>
        <fullName evidence="3">Uncharacterized protein</fullName>
    </submittedName>
</protein>